<dbReference type="CDD" id="cd00082">
    <property type="entry name" value="HisKA"/>
    <property type="match status" value="1"/>
</dbReference>
<evidence type="ECO:0000313" key="6">
    <source>
        <dbReference type="EMBL" id="KAA0257086.1"/>
    </source>
</evidence>
<organism evidence="6 7">
    <name type="scientific">Deferribacter autotrophicus</name>
    <dbReference type="NCBI Taxonomy" id="500465"/>
    <lineage>
        <taxon>Bacteria</taxon>
        <taxon>Pseudomonadati</taxon>
        <taxon>Deferribacterota</taxon>
        <taxon>Deferribacteres</taxon>
        <taxon>Deferribacterales</taxon>
        <taxon>Deferribacteraceae</taxon>
        <taxon>Deferribacter</taxon>
    </lineage>
</organism>
<dbReference type="InterPro" id="IPR001789">
    <property type="entry name" value="Sig_transdc_resp-reg_receiver"/>
</dbReference>
<keyword evidence="7" id="KW-1185">Reference proteome</keyword>
<gene>
    <name evidence="6" type="ORF">FHQ18_10990</name>
</gene>
<dbReference type="InterPro" id="IPR011006">
    <property type="entry name" value="CheY-like_superfamily"/>
</dbReference>
<dbReference type="GO" id="GO:0000155">
    <property type="term" value="F:phosphorelay sensor kinase activity"/>
    <property type="evidence" value="ECO:0007669"/>
    <property type="project" value="InterPro"/>
</dbReference>
<name>A0A5A8F168_9BACT</name>
<dbReference type="PANTHER" id="PTHR44591">
    <property type="entry name" value="STRESS RESPONSE REGULATOR PROTEIN 1"/>
    <property type="match status" value="1"/>
</dbReference>
<dbReference type="Gene3D" id="3.40.50.2300">
    <property type="match status" value="1"/>
</dbReference>
<dbReference type="Gene3D" id="1.10.287.130">
    <property type="match status" value="1"/>
</dbReference>
<feature type="domain" description="Response regulatory" evidence="5">
    <location>
        <begin position="7"/>
        <end position="124"/>
    </location>
</feature>
<proteinExistence type="predicted"/>
<dbReference type="InterPro" id="IPR036097">
    <property type="entry name" value="HisK_dim/P_sf"/>
</dbReference>
<dbReference type="RefSeq" id="WP_149267230.1">
    <property type="nucleotide sequence ID" value="NZ_VFJB01000009.1"/>
</dbReference>
<dbReference type="EC" id="2.7.13.3" evidence="2"/>
<accession>A0A5A8F168</accession>
<sequence length="229" mass="26535">MTFRKKNIVAIDDEESVLINLEKKLNKFIECNFYGFKNSDEALNFIRENHVDLILLDLLMPEKSGFEVLSEIKDDENLKRIPVIILTVKADAEAIDEAFERGADDYILKSSYENELLARVKRILRTKEMEEELLNYERDKVALQLGGGIAHHFNQPLTVLTMGFEIIRTLLETQHPEALKTIDKYLKMCEDSAERISKIVDKLSSLKKYSIMKYVGDMHIFDLSLDNED</sequence>
<dbReference type="InterPro" id="IPR050595">
    <property type="entry name" value="Bact_response_regulator"/>
</dbReference>
<evidence type="ECO:0000256" key="2">
    <source>
        <dbReference type="ARBA" id="ARBA00012438"/>
    </source>
</evidence>
<reference evidence="6 7" key="1">
    <citation type="submission" date="2019-06" db="EMBL/GenBank/DDBJ databases">
        <title>Genomic insights into carbon and energy metabolism of Deferribacter autotrophicus revealed new metabolic traits in the phylum Deferribacteres.</title>
        <authorList>
            <person name="Slobodkin A.I."/>
            <person name="Slobodkina G.B."/>
            <person name="Allioux M."/>
            <person name="Alain K."/>
            <person name="Jebbar M."/>
            <person name="Shadrin V."/>
            <person name="Kublanov I.V."/>
            <person name="Toshchakov S.V."/>
            <person name="Bonch-Osmolovskaya E.A."/>
        </authorList>
    </citation>
    <scope>NUCLEOTIDE SEQUENCE [LARGE SCALE GENOMIC DNA]</scope>
    <source>
        <strain evidence="6 7">SL50</strain>
    </source>
</reference>
<dbReference type="Pfam" id="PF00072">
    <property type="entry name" value="Response_reg"/>
    <property type="match status" value="1"/>
</dbReference>
<dbReference type="OrthoDB" id="9785718at2"/>
<comment type="catalytic activity">
    <reaction evidence="1">
        <text>ATP + protein L-histidine = ADP + protein N-phospho-L-histidine.</text>
        <dbReference type="EC" id="2.7.13.3"/>
    </reaction>
</comment>
<dbReference type="SUPFAM" id="SSF52172">
    <property type="entry name" value="CheY-like"/>
    <property type="match status" value="1"/>
</dbReference>
<dbReference type="InterPro" id="IPR003661">
    <property type="entry name" value="HisK_dim/P_dom"/>
</dbReference>
<dbReference type="PROSITE" id="PS50110">
    <property type="entry name" value="RESPONSE_REGULATORY"/>
    <property type="match status" value="1"/>
</dbReference>
<keyword evidence="3 4" id="KW-0597">Phosphoprotein</keyword>
<comment type="caution">
    <text evidence="6">The sequence shown here is derived from an EMBL/GenBank/DDBJ whole genome shotgun (WGS) entry which is preliminary data.</text>
</comment>
<evidence type="ECO:0000313" key="7">
    <source>
        <dbReference type="Proteomes" id="UP000322876"/>
    </source>
</evidence>
<protein>
    <recommendedName>
        <fullName evidence="2">histidine kinase</fullName>
        <ecNumber evidence="2">2.7.13.3</ecNumber>
    </recommendedName>
</protein>
<dbReference type="AlphaFoldDB" id="A0A5A8F168"/>
<dbReference type="EMBL" id="VFJB01000009">
    <property type="protein sequence ID" value="KAA0257086.1"/>
    <property type="molecule type" value="Genomic_DNA"/>
</dbReference>
<dbReference type="SUPFAM" id="SSF47384">
    <property type="entry name" value="Homodimeric domain of signal transducing histidine kinase"/>
    <property type="match status" value="1"/>
</dbReference>
<dbReference type="PANTHER" id="PTHR44591:SF3">
    <property type="entry name" value="RESPONSE REGULATORY DOMAIN-CONTAINING PROTEIN"/>
    <property type="match status" value="1"/>
</dbReference>
<dbReference type="Proteomes" id="UP000322876">
    <property type="component" value="Unassembled WGS sequence"/>
</dbReference>
<evidence type="ECO:0000259" key="5">
    <source>
        <dbReference type="PROSITE" id="PS50110"/>
    </source>
</evidence>
<evidence type="ECO:0000256" key="4">
    <source>
        <dbReference type="PROSITE-ProRule" id="PRU00169"/>
    </source>
</evidence>
<evidence type="ECO:0000256" key="1">
    <source>
        <dbReference type="ARBA" id="ARBA00000085"/>
    </source>
</evidence>
<feature type="modified residue" description="4-aspartylphosphate" evidence="4">
    <location>
        <position position="57"/>
    </location>
</feature>
<evidence type="ECO:0000256" key="3">
    <source>
        <dbReference type="ARBA" id="ARBA00022553"/>
    </source>
</evidence>
<dbReference type="SMART" id="SM00448">
    <property type="entry name" value="REC"/>
    <property type="match status" value="1"/>
</dbReference>